<dbReference type="GO" id="GO:0046872">
    <property type="term" value="F:metal ion binding"/>
    <property type="evidence" value="ECO:0007669"/>
    <property type="project" value="UniProtKB-KW"/>
</dbReference>
<evidence type="ECO:0000256" key="2">
    <source>
        <dbReference type="ARBA" id="ARBA00006622"/>
    </source>
</evidence>
<name>A0A443PNU8_9MAGN</name>
<dbReference type="STRING" id="337451.A0A443PNU8"/>
<evidence type="ECO:0000256" key="7">
    <source>
        <dbReference type="ARBA" id="ARBA00024284"/>
    </source>
</evidence>
<evidence type="ECO:0000313" key="8">
    <source>
        <dbReference type="EMBL" id="RWR92451.1"/>
    </source>
</evidence>
<dbReference type="CDD" id="cd20289">
    <property type="entry name" value="cupin_ADO"/>
    <property type="match status" value="1"/>
</dbReference>
<dbReference type="OrthoDB" id="271433at2759"/>
<dbReference type="Gene3D" id="2.60.120.10">
    <property type="entry name" value="Jelly Rolls"/>
    <property type="match status" value="1"/>
</dbReference>
<dbReference type="InterPro" id="IPR011051">
    <property type="entry name" value="RmlC_Cupin_sf"/>
</dbReference>
<dbReference type="PANTHER" id="PTHR22966:SF52">
    <property type="entry name" value="CYSTEINE DIOXYGENASE"/>
    <property type="match status" value="1"/>
</dbReference>
<proteinExistence type="inferred from homology"/>
<dbReference type="EC" id="1.13.11.20" evidence="3"/>
<accession>A0A443PNU8</accession>
<reference evidence="8 9" key="1">
    <citation type="journal article" date="2019" name="Nat. Plants">
        <title>Stout camphor tree genome fills gaps in understanding of flowering plant genome evolution.</title>
        <authorList>
            <person name="Chaw S.M."/>
            <person name="Liu Y.C."/>
            <person name="Wu Y.W."/>
            <person name="Wang H.Y."/>
            <person name="Lin C.I."/>
            <person name="Wu C.S."/>
            <person name="Ke H.M."/>
            <person name="Chang L.Y."/>
            <person name="Hsu C.Y."/>
            <person name="Yang H.T."/>
            <person name="Sudianto E."/>
            <person name="Hsu M.H."/>
            <person name="Wu K.P."/>
            <person name="Wang L.N."/>
            <person name="Leebens-Mack J.H."/>
            <person name="Tsai I.J."/>
        </authorList>
    </citation>
    <scope>NUCLEOTIDE SEQUENCE [LARGE SCALE GENOMIC DNA]</scope>
    <source>
        <strain evidence="9">cv. Chaw 1501</strain>
        <tissue evidence="8">Young leaves</tissue>
    </source>
</reference>
<organism evidence="8 9">
    <name type="scientific">Cinnamomum micranthum f. kanehirae</name>
    <dbReference type="NCBI Taxonomy" id="337451"/>
    <lineage>
        <taxon>Eukaryota</taxon>
        <taxon>Viridiplantae</taxon>
        <taxon>Streptophyta</taxon>
        <taxon>Embryophyta</taxon>
        <taxon>Tracheophyta</taxon>
        <taxon>Spermatophyta</taxon>
        <taxon>Magnoliopsida</taxon>
        <taxon>Magnoliidae</taxon>
        <taxon>Laurales</taxon>
        <taxon>Lauraceae</taxon>
        <taxon>Cinnamomum</taxon>
    </lineage>
</organism>
<comment type="similarity">
    <text evidence="2">Belongs to the cysteine dioxygenase family.</text>
</comment>
<comment type="caution">
    <text evidence="8">The sequence shown here is derived from an EMBL/GenBank/DDBJ whole genome shotgun (WGS) entry which is preliminary data.</text>
</comment>
<gene>
    <name evidence="8" type="ORF">CKAN_02166300</name>
</gene>
<evidence type="ECO:0000313" key="9">
    <source>
        <dbReference type="Proteomes" id="UP000283530"/>
    </source>
</evidence>
<comment type="catalytic activity">
    <reaction evidence="7">
        <text>L-cysteine + O2 = 3-sulfino-L-alanine + H(+)</text>
        <dbReference type="Rhea" id="RHEA:20441"/>
        <dbReference type="ChEBI" id="CHEBI:15378"/>
        <dbReference type="ChEBI" id="CHEBI:15379"/>
        <dbReference type="ChEBI" id="CHEBI:35235"/>
        <dbReference type="ChEBI" id="CHEBI:61085"/>
        <dbReference type="EC" id="1.13.11.20"/>
    </reaction>
    <physiologicalReaction direction="left-to-right" evidence="7">
        <dbReference type="Rhea" id="RHEA:20442"/>
    </physiologicalReaction>
</comment>
<evidence type="ECO:0000256" key="1">
    <source>
        <dbReference type="ARBA" id="ARBA00001954"/>
    </source>
</evidence>
<comment type="cofactor">
    <cofactor evidence="1">
        <name>Fe(2+)</name>
        <dbReference type="ChEBI" id="CHEBI:29033"/>
    </cofactor>
</comment>
<keyword evidence="5" id="KW-0560">Oxidoreductase</keyword>
<evidence type="ECO:0000256" key="6">
    <source>
        <dbReference type="ARBA" id="ARBA00023004"/>
    </source>
</evidence>
<keyword evidence="4" id="KW-0479">Metal-binding</keyword>
<dbReference type="InterPro" id="IPR012864">
    <property type="entry name" value="PCO/ADO"/>
</dbReference>
<keyword evidence="6" id="KW-0408">Iron</keyword>
<protein>
    <recommendedName>
        <fullName evidence="3">cysteine dioxygenase</fullName>
        <ecNumber evidence="3">1.13.11.20</ecNumber>
    </recommendedName>
</protein>
<dbReference type="PANTHER" id="PTHR22966">
    <property type="entry name" value="2-AMINOETHANETHIOL DIOXYGENASE"/>
    <property type="match status" value="1"/>
</dbReference>
<dbReference type="EMBL" id="QPKB01000009">
    <property type="protein sequence ID" value="RWR92451.1"/>
    <property type="molecule type" value="Genomic_DNA"/>
</dbReference>
<keyword evidence="9" id="KW-1185">Reference proteome</keyword>
<dbReference type="GO" id="GO:0017172">
    <property type="term" value="F:cysteine dioxygenase activity"/>
    <property type="evidence" value="ECO:0007669"/>
    <property type="project" value="UniProtKB-EC"/>
</dbReference>
<evidence type="ECO:0000256" key="3">
    <source>
        <dbReference type="ARBA" id="ARBA00013133"/>
    </source>
</evidence>
<dbReference type="AlphaFoldDB" id="A0A443PNU8"/>
<dbReference type="SUPFAM" id="SSF51182">
    <property type="entry name" value="RmlC-like cupins"/>
    <property type="match status" value="1"/>
</dbReference>
<evidence type="ECO:0000256" key="5">
    <source>
        <dbReference type="ARBA" id="ARBA00023002"/>
    </source>
</evidence>
<dbReference type="GO" id="GO:0070483">
    <property type="term" value="P:detection of hypoxia"/>
    <property type="evidence" value="ECO:0007669"/>
    <property type="project" value="UniProtKB-ARBA"/>
</dbReference>
<dbReference type="InterPro" id="IPR014710">
    <property type="entry name" value="RmlC-like_jellyroll"/>
</dbReference>
<sequence length="222" mass="24477">MERMSKIQLLYDACNVIFSKEEDPTFQDIQWLRNLLSTVEANDVGIDECSCQRLMDKVGVSHMTYIHIFECEEFSIGVFCIPAGMKFPLHDHPGMTVLTKVLYGSVHVKAYDWVERGTSNGKTVGLAGAAVDGIVQAPCEASVLFPTSGGNIHSLTALTPAAILDVLSPPYSAELGRPSTYYSEIPFLPGYTILEEREQPDDLVVYGAPYVGPQLSIEDDFY</sequence>
<dbReference type="Proteomes" id="UP000283530">
    <property type="component" value="Unassembled WGS sequence"/>
</dbReference>
<dbReference type="Pfam" id="PF07847">
    <property type="entry name" value="PCO_ADO"/>
    <property type="match status" value="1"/>
</dbReference>
<evidence type="ECO:0000256" key="4">
    <source>
        <dbReference type="ARBA" id="ARBA00022723"/>
    </source>
</evidence>